<feature type="transmembrane region" description="Helical" evidence="6">
    <location>
        <begin position="21"/>
        <end position="43"/>
    </location>
</feature>
<evidence type="ECO:0000256" key="6">
    <source>
        <dbReference type="SAM" id="Phobius"/>
    </source>
</evidence>
<dbReference type="Pfam" id="PF02653">
    <property type="entry name" value="BPD_transp_2"/>
    <property type="match status" value="1"/>
</dbReference>
<dbReference type="InterPro" id="IPR001851">
    <property type="entry name" value="ABC_transp_permease"/>
</dbReference>
<evidence type="ECO:0000256" key="2">
    <source>
        <dbReference type="ARBA" id="ARBA00022475"/>
    </source>
</evidence>
<protein>
    <submittedName>
        <fullName evidence="7">ABC transporter permease</fullName>
    </submittedName>
</protein>
<feature type="transmembrane region" description="Helical" evidence="6">
    <location>
        <begin position="282"/>
        <end position="307"/>
    </location>
</feature>
<proteinExistence type="predicted"/>
<evidence type="ECO:0000313" key="7">
    <source>
        <dbReference type="EMBL" id="HHQ80225.1"/>
    </source>
</evidence>
<dbReference type="EMBL" id="DRZC01000028">
    <property type="protein sequence ID" value="HHQ80225.1"/>
    <property type="molecule type" value="Genomic_DNA"/>
</dbReference>
<sequence length="350" mass="37834">MRELSSIARKAVGSHRKALSYTMPVIATLIAFLIYSTLLYMSYGIDIGKLLNSWKDTLFTVGGWKRSLTRTLPILMPAVGLTLAFRMGFWNIGAEGQLLMGLLAGSGVAIFLAERLPQAVALLLMFIAAFSTGALWALLPAYLRGRLNVNEVLTTLMLNYVAASVFDFVVRGPWRDPSAYGFIKSPPLPEKTRLDVLIGFSLAALFAAAVYILQNYTVFGFEVRVVGSSYEVARAIGISYIKTAIKVMAMSGGLAGIGGLLISTVMTGVLMESARMTPGYGYTAIIAAWLARLNPVATVLSSFFLGFITDVGVLLETVYRVPASSIMVFEGMLLLAVVVSEPLEKKLKAL</sequence>
<comment type="caution">
    <text evidence="7">The sequence shown here is derived from an EMBL/GenBank/DDBJ whole genome shotgun (WGS) entry which is preliminary data.</text>
</comment>
<dbReference type="GO" id="GO:0022857">
    <property type="term" value="F:transmembrane transporter activity"/>
    <property type="evidence" value="ECO:0007669"/>
    <property type="project" value="InterPro"/>
</dbReference>
<accession>A0A7J3ZJE7</accession>
<keyword evidence="3 6" id="KW-0812">Transmembrane</keyword>
<dbReference type="CDD" id="cd06580">
    <property type="entry name" value="TM_PBP1_transp_TpRbsC_like"/>
    <property type="match status" value="1"/>
</dbReference>
<name>A0A7J3ZJE7_9CREN</name>
<dbReference type="GO" id="GO:0005886">
    <property type="term" value="C:plasma membrane"/>
    <property type="evidence" value="ECO:0007669"/>
    <property type="project" value="UniProtKB-SubCell"/>
</dbReference>
<evidence type="ECO:0000256" key="1">
    <source>
        <dbReference type="ARBA" id="ARBA00004651"/>
    </source>
</evidence>
<comment type="subcellular location">
    <subcellularLocation>
        <location evidence="1">Cell membrane</location>
        <topology evidence="1">Multi-pass membrane protein</topology>
    </subcellularLocation>
</comment>
<feature type="transmembrane region" description="Helical" evidence="6">
    <location>
        <begin position="319"/>
        <end position="339"/>
    </location>
</feature>
<keyword evidence="2" id="KW-1003">Cell membrane</keyword>
<dbReference type="PANTHER" id="PTHR47089:SF1">
    <property type="entry name" value="GUANOSINE ABC TRANSPORTER PERMEASE PROTEIN NUPP"/>
    <property type="match status" value="1"/>
</dbReference>
<evidence type="ECO:0000256" key="3">
    <source>
        <dbReference type="ARBA" id="ARBA00022692"/>
    </source>
</evidence>
<feature type="transmembrane region" description="Helical" evidence="6">
    <location>
        <begin position="194"/>
        <end position="213"/>
    </location>
</feature>
<dbReference type="AlphaFoldDB" id="A0A7J3ZJE7"/>
<organism evidence="7">
    <name type="scientific">Fervidicoccus fontis</name>
    <dbReference type="NCBI Taxonomy" id="683846"/>
    <lineage>
        <taxon>Archaea</taxon>
        <taxon>Thermoproteota</taxon>
        <taxon>Thermoprotei</taxon>
        <taxon>Fervidicoccales</taxon>
        <taxon>Fervidicoccaceae</taxon>
        <taxon>Fervidicoccus</taxon>
    </lineage>
</organism>
<keyword evidence="4 6" id="KW-1133">Transmembrane helix</keyword>
<feature type="transmembrane region" description="Helical" evidence="6">
    <location>
        <begin position="96"/>
        <end position="113"/>
    </location>
</feature>
<feature type="transmembrane region" description="Helical" evidence="6">
    <location>
        <begin position="119"/>
        <end position="139"/>
    </location>
</feature>
<keyword evidence="5 6" id="KW-0472">Membrane</keyword>
<gene>
    <name evidence="7" type="ORF">ENM78_02000</name>
</gene>
<dbReference type="PANTHER" id="PTHR47089">
    <property type="entry name" value="ABC TRANSPORTER, PERMEASE PROTEIN"/>
    <property type="match status" value="1"/>
</dbReference>
<feature type="transmembrane region" description="Helical" evidence="6">
    <location>
        <begin position="247"/>
        <end position="270"/>
    </location>
</feature>
<evidence type="ECO:0000256" key="4">
    <source>
        <dbReference type="ARBA" id="ARBA00022989"/>
    </source>
</evidence>
<reference evidence="7" key="1">
    <citation type="journal article" date="2020" name="mSystems">
        <title>Genome- and Community-Level Interaction Insights into Carbon Utilization and Element Cycling Functions of Hydrothermarchaeota in Hydrothermal Sediment.</title>
        <authorList>
            <person name="Zhou Z."/>
            <person name="Liu Y."/>
            <person name="Xu W."/>
            <person name="Pan J."/>
            <person name="Luo Z.H."/>
            <person name="Li M."/>
        </authorList>
    </citation>
    <scope>NUCLEOTIDE SEQUENCE [LARGE SCALE GENOMIC DNA]</scope>
    <source>
        <strain evidence="7">SpSt-1116</strain>
    </source>
</reference>
<feature type="transmembrane region" description="Helical" evidence="6">
    <location>
        <begin position="71"/>
        <end position="89"/>
    </location>
</feature>
<evidence type="ECO:0000256" key="5">
    <source>
        <dbReference type="ARBA" id="ARBA00023136"/>
    </source>
</evidence>